<comment type="function">
    <text evidence="7">Involved in mitotic DNA repair and meiotic recombination. Functions in the recombinational DNA repair pathway. Essential for interhomolog gene conversion (GC), but may have a less important role in intersister GC than spn-A/Rad51. In the presence of DNA, spn-A/Rad51 enhances the ATPase activity of okr/Rad54.</text>
</comment>
<feature type="domain" description="Helicase C-terminal" evidence="11">
    <location>
        <begin position="502"/>
        <end position="662"/>
    </location>
</feature>
<evidence type="ECO:0000256" key="1">
    <source>
        <dbReference type="ARBA" id="ARBA00011467"/>
    </source>
</evidence>
<reference evidence="12" key="1">
    <citation type="submission" date="2021-06" db="EMBL/GenBank/DDBJ databases">
        <title>Parelaphostrongylus tenuis whole genome reference sequence.</title>
        <authorList>
            <person name="Garwood T.J."/>
            <person name="Larsen P.A."/>
            <person name="Fountain-Jones N.M."/>
            <person name="Garbe J.R."/>
            <person name="Macchietto M.G."/>
            <person name="Kania S.A."/>
            <person name="Gerhold R.W."/>
            <person name="Richards J.E."/>
            <person name="Wolf T.M."/>
        </authorList>
    </citation>
    <scope>NUCLEOTIDE SEQUENCE</scope>
    <source>
        <strain evidence="12">MNPRO001-30</strain>
        <tissue evidence="12">Meninges</tissue>
    </source>
</reference>
<organism evidence="12 13">
    <name type="scientific">Parelaphostrongylus tenuis</name>
    <name type="common">Meningeal worm</name>
    <dbReference type="NCBI Taxonomy" id="148309"/>
    <lineage>
        <taxon>Eukaryota</taxon>
        <taxon>Metazoa</taxon>
        <taxon>Ecdysozoa</taxon>
        <taxon>Nematoda</taxon>
        <taxon>Chromadorea</taxon>
        <taxon>Rhabditida</taxon>
        <taxon>Rhabditina</taxon>
        <taxon>Rhabditomorpha</taxon>
        <taxon>Strongyloidea</taxon>
        <taxon>Metastrongylidae</taxon>
        <taxon>Parelaphostrongylus</taxon>
    </lineage>
</organism>
<dbReference type="GO" id="GO:0005634">
    <property type="term" value="C:nucleus"/>
    <property type="evidence" value="ECO:0007669"/>
    <property type="project" value="TreeGrafter"/>
</dbReference>
<comment type="subunit">
    <text evidence="1">Interacts (via N-terminus) with spn-A/Rad51.</text>
</comment>
<evidence type="ECO:0000256" key="7">
    <source>
        <dbReference type="ARBA" id="ARBA00024776"/>
    </source>
</evidence>
<keyword evidence="4" id="KW-0498">Mitosis</keyword>
<feature type="region of interest" description="Disordered" evidence="9">
    <location>
        <begin position="778"/>
        <end position="825"/>
    </location>
</feature>
<dbReference type="GO" id="GO:0005524">
    <property type="term" value="F:ATP binding"/>
    <property type="evidence" value="ECO:0007669"/>
    <property type="project" value="InterPro"/>
</dbReference>
<dbReference type="Proteomes" id="UP001196413">
    <property type="component" value="Unassembled WGS sequence"/>
</dbReference>
<dbReference type="PROSITE" id="PS51194">
    <property type="entry name" value="HELICASE_CTER"/>
    <property type="match status" value="1"/>
</dbReference>
<name>A0AAD5MPJ0_PARTN</name>
<evidence type="ECO:0000256" key="8">
    <source>
        <dbReference type="ARBA" id="ARBA00029956"/>
    </source>
</evidence>
<evidence type="ECO:0000256" key="3">
    <source>
        <dbReference type="ARBA" id="ARBA00022618"/>
    </source>
</evidence>
<evidence type="ECO:0000256" key="5">
    <source>
        <dbReference type="ARBA" id="ARBA00022801"/>
    </source>
</evidence>
<dbReference type="InterPro" id="IPR014001">
    <property type="entry name" value="Helicase_ATP-bd"/>
</dbReference>
<evidence type="ECO:0000313" key="13">
    <source>
        <dbReference type="Proteomes" id="UP001196413"/>
    </source>
</evidence>
<dbReference type="Gene3D" id="3.40.50.300">
    <property type="entry name" value="P-loop containing nucleotide triphosphate hydrolases"/>
    <property type="match status" value="1"/>
</dbReference>
<dbReference type="InterPro" id="IPR001650">
    <property type="entry name" value="Helicase_C-like"/>
</dbReference>
<dbReference type="InterPro" id="IPR049730">
    <property type="entry name" value="SNF2/RAD54-like_C"/>
</dbReference>
<dbReference type="Pfam" id="PF00271">
    <property type="entry name" value="Helicase_C"/>
    <property type="match status" value="1"/>
</dbReference>
<accession>A0AAD5MPJ0</accession>
<feature type="domain" description="Helicase ATP-binding" evidence="10">
    <location>
        <begin position="177"/>
        <end position="354"/>
    </location>
</feature>
<dbReference type="GO" id="GO:0006283">
    <property type="term" value="P:transcription-coupled nucleotide-excision repair"/>
    <property type="evidence" value="ECO:0007669"/>
    <property type="project" value="TreeGrafter"/>
</dbReference>
<evidence type="ECO:0000256" key="4">
    <source>
        <dbReference type="ARBA" id="ARBA00022776"/>
    </source>
</evidence>
<dbReference type="PANTHER" id="PTHR45629">
    <property type="entry name" value="SNF2/RAD54 FAMILY MEMBER"/>
    <property type="match status" value="1"/>
</dbReference>
<dbReference type="InterPro" id="IPR027417">
    <property type="entry name" value="P-loop_NTPase"/>
</dbReference>
<keyword evidence="13" id="KW-1185">Reference proteome</keyword>
<dbReference type="SMART" id="SM00487">
    <property type="entry name" value="DEXDc"/>
    <property type="match status" value="1"/>
</dbReference>
<dbReference type="AlphaFoldDB" id="A0AAD5MPJ0"/>
<dbReference type="PANTHER" id="PTHR45629:SF7">
    <property type="entry name" value="DNA EXCISION REPAIR PROTEIN ERCC-6-RELATED"/>
    <property type="match status" value="1"/>
</dbReference>
<evidence type="ECO:0000259" key="10">
    <source>
        <dbReference type="PROSITE" id="PS51192"/>
    </source>
</evidence>
<keyword evidence="3" id="KW-0132">Cell division</keyword>
<keyword evidence="6" id="KW-0131">Cell cycle</keyword>
<dbReference type="GO" id="GO:0016787">
    <property type="term" value="F:hydrolase activity"/>
    <property type="evidence" value="ECO:0007669"/>
    <property type="project" value="UniProtKB-KW"/>
</dbReference>
<feature type="compositionally biased region" description="Polar residues" evidence="9">
    <location>
        <begin position="794"/>
        <end position="812"/>
    </location>
</feature>
<dbReference type="InterPro" id="IPR050496">
    <property type="entry name" value="SNF2_RAD54_helicase_repair"/>
</dbReference>
<feature type="compositionally biased region" description="Basic residues" evidence="9">
    <location>
        <begin position="781"/>
        <end position="791"/>
    </location>
</feature>
<evidence type="ECO:0000259" key="11">
    <source>
        <dbReference type="PROSITE" id="PS51194"/>
    </source>
</evidence>
<dbReference type="GO" id="GO:0051301">
    <property type="term" value="P:cell division"/>
    <property type="evidence" value="ECO:0007669"/>
    <property type="project" value="UniProtKB-KW"/>
</dbReference>
<dbReference type="FunFam" id="3.40.50.10810:FF:000094">
    <property type="entry name" value="DNA excision repair protein ERCC-6"/>
    <property type="match status" value="1"/>
</dbReference>
<dbReference type="EMBL" id="JAHQIW010001638">
    <property type="protein sequence ID" value="KAJ1353211.1"/>
    <property type="molecule type" value="Genomic_DNA"/>
</dbReference>
<proteinExistence type="predicted"/>
<dbReference type="SUPFAM" id="SSF52540">
    <property type="entry name" value="P-loop containing nucleoside triphosphate hydrolases"/>
    <property type="match status" value="2"/>
</dbReference>
<evidence type="ECO:0000256" key="6">
    <source>
        <dbReference type="ARBA" id="ARBA00023306"/>
    </source>
</evidence>
<comment type="caution">
    <text evidence="12">The sequence shown here is derived from an EMBL/GenBank/DDBJ whole genome shotgun (WGS) entry which is preliminary data.</text>
</comment>
<evidence type="ECO:0000256" key="9">
    <source>
        <dbReference type="SAM" id="MobiDB-lite"/>
    </source>
</evidence>
<dbReference type="SMART" id="SM00490">
    <property type="entry name" value="HELICc"/>
    <property type="match status" value="1"/>
</dbReference>
<dbReference type="GO" id="GO:0008094">
    <property type="term" value="F:ATP-dependent activity, acting on DNA"/>
    <property type="evidence" value="ECO:0007669"/>
    <property type="project" value="TreeGrafter"/>
</dbReference>
<gene>
    <name evidence="12" type="ORF">KIN20_009804</name>
</gene>
<dbReference type="CDD" id="cd18793">
    <property type="entry name" value="SF2_C_SNF"/>
    <property type="match status" value="1"/>
</dbReference>
<dbReference type="Gene3D" id="3.40.50.10810">
    <property type="entry name" value="Tandem AAA-ATPase domain"/>
    <property type="match status" value="1"/>
</dbReference>
<dbReference type="Pfam" id="PF00176">
    <property type="entry name" value="SNF2-rel_dom"/>
    <property type="match status" value="1"/>
</dbReference>
<dbReference type="InterPro" id="IPR038718">
    <property type="entry name" value="SNF2-like_sf"/>
</dbReference>
<evidence type="ECO:0000256" key="2">
    <source>
        <dbReference type="ARBA" id="ARBA00015341"/>
    </source>
</evidence>
<evidence type="ECO:0000313" key="12">
    <source>
        <dbReference type="EMBL" id="KAJ1353211.1"/>
    </source>
</evidence>
<dbReference type="InterPro" id="IPR000330">
    <property type="entry name" value="SNF2_N"/>
</dbReference>
<dbReference type="PROSITE" id="PS51192">
    <property type="entry name" value="HELICASE_ATP_BIND_1"/>
    <property type="match status" value="1"/>
</dbReference>
<protein>
    <recommendedName>
        <fullName evidence="2">DNA repair and recombination protein RAD54-like</fullName>
    </recommendedName>
    <alternativeName>
        <fullName evidence="8">Protein okra</fullName>
    </alternativeName>
</protein>
<sequence>MLSDDNVQLESDSVELKILGASSHDTADIEKNVIKTLTGDVSDSSVSVVDLFTGGESVFCSASHSSDTGDSSSYRMSSDNDYLPLAGEETSSTCSSSVCDESRTSLKKARKSTARKKFIPVVDDSNNEDFEERLKQLDQAMSSEGESFKEISESLKLSRCVWDRLYKYQKQGIVWLSELHEKYVGGILADEMGLGKTVQVIAFLRAVDESQNDDKYMNFVGLGPSLIICPSTLLRQWVKEIHTWMPLCRVALFHSSGNFKGSRRALVSKMAINRKGGSILITTYSTFHKYSSFLLPQAWHYVVLDEGHKIRNPKAQISEAVKQLHTPCRLILTGTPLQNSLIEIWSLMDFVYAGKLNSLDTFTEKFAVPITQGGYANATKQQLLTAYKCATVLRDAISPFILRRVKKSVQKSLELPEKNEKVLFCELSSEQRRLYLDYLQSRECKSILKGRLDAFIGLTILRKLCNHPDLITGGPNRHGDFDESEDPSKAFGFCDRSGKMRVLFQLLELWQANKKEKVLIFSQSREMLDIIERKLQNDGYSHLRMDGNTAIGSRQKKIERFNEDPEIFIFLLTTKVGGIGLNLTAANKVIIFDPDWNPSTDTQAKERSWRIGQERSVTIYRLLCAGTIEEKIYHRQIFKQFLANRILKDPKQRQFFKSNDLHDLFSFTDVHKDALTETGSLFASETDEIRSSNFFNSDAYKKHEEKSMKTRKSEDVCTSERAACASASCELSEAKKDELRKRAKLLSRKLGCLTSNEAEVVDNSSTQEINTFNKSECSPSKKVKVGDRRKKQLTESIGPSSSKLIPSKASNRGTEEDAENSATGKSSDDFVLNCLLHSAGVRCAIEHDDLVGEKSSNYLIEKEASLVANRAANALGKRSNMSFVRQFRAPFSSSLEDKPIYASSSKSLPFQGGGAKDSILTALHARKRKLDETLPSDIVVRDKYVKIAEKIQNFMRRSGGRAFSETITENFKSVFEENKAEFRAIVWKLCELDPLKREWHLRPEYW</sequence>
<keyword evidence="5" id="KW-0378">Hydrolase</keyword>